<evidence type="ECO:0000313" key="2">
    <source>
        <dbReference type="EMBL" id="EWC58485.1"/>
    </source>
</evidence>
<reference evidence="2 3" key="1">
    <citation type="journal article" date="2014" name="Genome Announc.">
        <title>Draft Genome Sequence of the Antitrypanosomally Active Sponge-Associated Bacterium Actinokineospora sp. Strain EG49.</title>
        <authorList>
            <person name="Harjes J."/>
            <person name="Ryu T."/>
            <person name="Abdelmohsen U.R."/>
            <person name="Moitinho-Silva L."/>
            <person name="Horn H."/>
            <person name="Ravasi T."/>
            <person name="Hentschel U."/>
        </authorList>
    </citation>
    <scope>NUCLEOTIDE SEQUENCE [LARGE SCALE GENOMIC DNA]</scope>
    <source>
        <strain evidence="2 3">EG49</strain>
    </source>
</reference>
<protein>
    <submittedName>
        <fullName evidence="2">Uncharacterized protein</fullName>
    </submittedName>
</protein>
<feature type="compositionally biased region" description="Pro residues" evidence="1">
    <location>
        <begin position="248"/>
        <end position="259"/>
    </location>
</feature>
<gene>
    <name evidence="2" type="ORF">UO65_6377</name>
</gene>
<feature type="compositionally biased region" description="Gly residues" evidence="1">
    <location>
        <begin position="362"/>
        <end position="378"/>
    </location>
</feature>
<comment type="caution">
    <text evidence="2">The sequence shown here is derived from an EMBL/GenBank/DDBJ whole genome shotgun (WGS) entry which is preliminary data.</text>
</comment>
<feature type="compositionally biased region" description="Gly residues" evidence="1">
    <location>
        <begin position="276"/>
        <end position="324"/>
    </location>
</feature>
<feature type="compositionally biased region" description="Gly residues" evidence="1">
    <location>
        <begin position="332"/>
        <end position="351"/>
    </location>
</feature>
<dbReference type="STRING" id="909613.UO65_6377"/>
<dbReference type="Proteomes" id="UP000019277">
    <property type="component" value="Unassembled WGS sequence"/>
</dbReference>
<feature type="compositionally biased region" description="Pro residues" evidence="1">
    <location>
        <begin position="210"/>
        <end position="224"/>
    </location>
</feature>
<keyword evidence="3" id="KW-1185">Reference proteome</keyword>
<dbReference type="OrthoDB" id="3701353at2"/>
<evidence type="ECO:0000313" key="3">
    <source>
        <dbReference type="Proteomes" id="UP000019277"/>
    </source>
</evidence>
<feature type="compositionally biased region" description="Pro residues" evidence="1">
    <location>
        <begin position="175"/>
        <end position="187"/>
    </location>
</feature>
<name>W7ICH9_9PSEU</name>
<dbReference type="AlphaFoldDB" id="W7ICH9"/>
<sequence>MTGHDIYVAMTTGPGTETLQNGYRIADAEAKREAERADLIKRLAEKMQAGWEGEAGSAAYGGAKPIADATLLGMENLERTHVLLRMQAETFGDLSSKLEPMDASPPDTGIWDDMTPWDTDTEDQLNEYNQKSQKNIDVYRAYDANSQANAQDLPTDYSTLTDPGGEITVNKPDEPGGPPPVSPPRTVSPPQVNGSGDTTTAQQWQQQPGQPTPTYPLDPPPPGPGNQGQNGNEHQNGNIGTKPAQYVPTPPRQYPPGVPRPGEHGVQRPINWPGGDPSGGFGGQGGVGGQGYGGGAGSRGGAGGFGARGGFGGGAGGMGAGGAGAAEHGPGARAGAGAGAGAGEHGPGSRGFGAAADERAGGRGGQPAGGGAGGGRGQGGEDEEHERASFLIEDDPEAVFGTDEVTAPPVIGG</sequence>
<proteinExistence type="predicted"/>
<accession>W7ICH9</accession>
<organism evidence="2 3">
    <name type="scientific">Actinokineospora spheciospongiae</name>
    <dbReference type="NCBI Taxonomy" id="909613"/>
    <lineage>
        <taxon>Bacteria</taxon>
        <taxon>Bacillati</taxon>
        <taxon>Actinomycetota</taxon>
        <taxon>Actinomycetes</taxon>
        <taxon>Pseudonocardiales</taxon>
        <taxon>Pseudonocardiaceae</taxon>
        <taxon>Actinokineospora</taxon>
    </lineage>
</organism>
<evidence type="ECO:0000256" key="1">
    <source>
        <dbReference type="SAM" id="MobiDB-lite"/>
    </source>
</evidence>
<dbReference type="RefSeq" id="WP_152552370.1">
    <property type="nucleotide sequence ID" value="NZ_AYXG01000241.1"/>
</dbReference>
<feature type="compositionally biased region" description="Polar residues" evidence="1">
    <location>
        <begin position="147"/>
        <end position="161"/>
    </location>
</feature>
<feature type="region of interest" description="Disordered" evidence="1">
    <location>
        <begin position="147"/>
        <end position="413"/>
    </location>
</feature>
<feature type="compositionally biased region" description="Low complexity" evidence="1">
    <location>
        <begin position="198"/>
        <end position="209"/>
    </location>
</feature>
<feature type="compositionally biased region" description="Low complexity" evidence="1">
    <location>
        <begin position="227"/>
        <end position="240"/>
    </location>
</feature>
<dbReference type="eggNOG" id="COG5651">
    <property type="taxonomic scope" value="Bacteria"/>
</dbReference>
<dbReference type="EMBL" id="AYXG01000241">
    <property type="protein sequence ID" value="EWC58485.1"/>
    <property type="molecule type" value="Genomic_DNA"/>
</dbReference>